<evidence type="ECO:0000313" key="6">
    <source>
        <dbReference type="EMBL" id="KAK4665415.1"/>
    </source>
</evidence>
<keyword evidence="2" id="KW-0808">Transferase</keyword>
<evidence type="ECO:0000256" key="3">
    <source>
        <dbReference type="ARBA" id="ARBA00022691"/>
    </source>
</evidence>
<keyword evidence="3" id="KW-0949">S-adenosyl-L-methionine</keyword>
<keyword evidence="1" id="KW-0489">Methyltransferase</keyword>
<evidence type="ECO:0000256" key="2">
    <source>
        <dbReference type="ARBA" id="ARBA00022679"/>
    </source>
</evidence>
<dbReference type="InterPro" id="IPR016461">
    <property type="entry name" value="COMT-like"/>
</dbReference>
<sequence length="417" mass="46207">MANDLEHGSQLTFSSTYSTTIQDTYQQSTMDAAIENIKQLASEAGHSARQPIILALTKLIYSLETPDDTVQRIGGLPLQTSVALTAVDLGLFRLLVEAEAGSTGSLTLAELAAKTGAEAALLLRLLRYLASIGLVDQVSKDAFKANHGSRNMTAKVAESGLRHYFYTCCPEYFALPDHLKRTGYKNANDETQTAWHDAFKTDKGPFTWFADKPDNMSYFNDYMAFRRGPELGWLSVYPVREQVPESWPADRPLYVNIGGNIGHQCAEFRDKFPADVLPGRVILQDLPHSIAAALATPGVENTVHDFFKPQPVRGAKFYFLRGVFHNHPDHKVKLLLKQTMDAMTEESIMLIDEIIPPAIGTGLDAAAHDITMLAAFAGAERSEEQWKGLFGEVGLRLVRTYVYNEASYESVMDVRLL</sequence>
<feature type="domain" description="O-methyltransferase C-terminal" evidence="4">
    <location>
        <begin position="255"/>
        <end position="395"/>
    </location>
</feature>
<comment type="caution">
    <text evidence="6">The sequence shown here is derived from an EMBL/GenBank/DDBJ whole genome shotgun (WGS) entry which is preliminary data.</text>
</comment>
<dbReference type="InterPro" id="IPR001077">
    <property type="entry name" value="COMT_C"/>
</dbReference>
<accession>A0ABR0HBI4</accession>
<dbReference type="Proteomes" id="UP001326199">
    <property type="component" value="Unassembled WGS sequence"/>
</dbReference>
<reference evidence="6 7" key="1">
    <citation type="journal article" date="2023" name="bioRxiv">
        <title>High-quality genome assemblies of four members of thePodospora anserinaspecies complex.</title>
        <authorList>
            <person name="Ament-Velasquez S.L."/>
            <person name="Vogan A.A."/>
            <person name="Wallerman O."/>
            <person name="Hartmann F."/>
            <person name="Gautier V."/>
            <person name="Silar P."/>
            <person name="Giraud T."/>
            <person name="Johannesson H."/>
        </authorList>
    </citation>
    <scope>NUCLEOTIDE SEQUENCE [LARGE SCALE GENOMIC DNA]</scope>
    <source>
        <strain evidence="6 7">CBS 411.78</strain>
    </source>
</reference>
<dbReference type="Gene3D" id="1.10.10.10">
    <property type="entry name" value="Winged helix-like DNA-binding domain superfamily/Winged helix DNA-binding domain"/>
    <property type="match status" value="1"/>
</dbReference>
<dbReference type="InterPro" id="IPR036388">
    <property type="entry name" value="WH-like_DNA-bd_sf"/>
</dbReference>
<dbReference type="InterPro" id="IPR036390">
    <property type="entry name" value="WH_DNA-bd_sf"/>
</dbReference>
<evidence type="ECO:0008006" key="8">
    <source>
        <dbReference type="Google" id="ProtNLM"/>
    </source>
</evidence>
<organism evidence="6 7">
    <name type="scientific">Podospora pseudopauciseta</name>
    <dbReference type="NCBI Taxonomy" id="2093780"/>
    <lineage>
        <taxon>Eukaryota</taxon>
        <taxon>Fungi</taxon>
        <taxon>Dikarya</taxon>
        <taxon>Ascomycota</taxon>
        <taxon>Pezizomycotina</taxon>
        <taxon>Sordariomycetes</taxon>
        <taxon>Sordariomycetidae</taxon>
        <taxon>Sordariales</taxon>
        <taxon>Podosporaceae</taxon>
        <taxon>Podospora</taxon>
    </lineage>
</organism>
<protein>
    <recommendedName>
        <fullName evidence="8">O-methyltransferase</fullName>
    </recommendedName>
</protein>
<evidence type="ECO:0000259" key="4">
    <source>
        <dbReference type="Pfam" id="PF00891"/>
    </source>
</evidence>
<dbReference type="RefSeq" id="XP_062765381.1">
    <property type="nucleotide sequence ID" value="XM_062911789.1"/>
</dbReference>
<name>A0ABR0HBI4_9PEZI</name>
<evidence type="ECO:0000256" key="1">
    <source>
        <dbReference type="ARBA" id="ARBA00022603"/>
    </source>
</evidence>
<dbReference type="SUPFAM" id="SSF46785">
    <property type="entry name" value="Winged helix' DNA-binding domain"/>
    <property type="match status" value="1"/>
</dbReference>
<dbReference type="InterPro" id="IPR029063">
    <property type="entry name" value="SAM-dependent_MTases_sf"/>
</dbReference>
<dbReference type="PANTHER" id="PTHR43712:SF1">
    <property type="entry name" value="HYPOTHETICAL O-METHYLTRANSFERASE (EUROFUNG)-RELATED"/>
    <property type="match status" value="1"/>
</dbReference>
<dbReference type="SUPFAM" id="SSF53335">
    <property type="entry name" value="S-adenosyl-L-methionine-dependent methyltransferases"/>
    <property type="match status" value="1"/>
</dbReference>
<dbReference type="Pfam" id="PF08100">
    <property type="entry name" value="Dimerisation"/>
    <property type="match status" value="1"/>
</dbReference>
<dbReference type="GeneID" id="87932132"/>
<evidence type="ECO:0000259" key="5">
    <source>
        <dbReference type="Pfam" id="PF08100"/>
    </source>
</evidence>
<dbReference type="Pfam" id="PF00891">
    <property type="entry name" value="Methyltransf_2"/>
    <property type="match status" value="1"/>
</dbReference>
<keyword evidence="7" id="KW-1185">Reference proteome</keyword>
<gene>
    <name evidence="6" type="ORF">QC763_401590</name>
</gene>
<dbReference type="PANTHER" id="PTHR43712">
    <property type="entry name" value="PUTATIVE (AFU_ORTHOLOGUE AFUA_4G14580)-RELATED"/>
    <property type="match status" value="1"/>
</dbReference>
<dbReference type="EMBL" id="JAFFHB010000005">
    <property type="protein sequence ID" value="KAK4665415.1"/>
    <property type="molecule type" value="Genomic_DNA"/>
</dbReference>
<dbReference type="Gene3D" id="3.40.50.150">
    <property type="entry name" value="Vaccinia Virus protein VP39"/>
    <property type="match status" value="1"/>
</dbReference>
<dbReference type="InterPro" id="IPR012967">
    <property type="entry name" value="COMT_dimerisation"/>
</dbReference>
<proteinExistence type="predicted"/>
<dbReference type="PROSITE" id="PS51683">
    <property type="entry name" value="SAM_OMT_II"/>
    <property type="match status" value="1"/>
</dbReference>
<evidence type="ECO:0000313" key="7">
    <source>
        <dbReference type="Proteomes" id="UP001326199"/>
    </source>
</evidence>
<feature type="domain" description="O-methyltransferase dimerisation" evidence="5">
    <location>
        <begin position="82"/>
        <end position="140"/>
    </location>
</feature>